<proteinExistence type="predicted"/>
<keyword evidence="2" id="KW-1185">Reference proteome</keyword>
<evidence type="ECO:0000313" key="2">
    <source>
        <dbReference type="Proteomes" id="UP000187283"/>
    </source>
</evidence>
<reference evidence="1 2" key="1">
    <citation type="submission" date="2017-01" db="EMBL/GenBank/DDBJ databases">
        <authorList>
            <person name="Mah S.A."/>
            <person name="Swanson W.J."/>
            <person name="Moy G.W."/>
            <person name="Vacquier V.D."/>
        </authorList>
    </citation>
    <scope>NUCLEOTIDE SEQUENCE [LARGE SCALE GENOMIC DNA]</scope>
    <source>
        <strain evidence="1 2">GSMNP</strain>
    </source>
</reference>
<name>A0A1R1XKL4_9FUNG</name>
<protein>
    <submittedName>
        <fullName evidence="1">Uncharacterized protein</fullName>
    </submittedName>
</protein>
<dbReference type="EMBL" id="LSSN01002762">
    <property type="protein sequence ID" value="OMJ15148.1"/>
    <property type="molecule type" value="Genomic_DNA"/>
</dbReference>
<dbReference type="OrthoDB" id="2977716at2759"/>
<dbReference type="AlphaFoldDB" id="A0A1R1XKL4"/>
<accession>A0A1R1XKL4</accession>
<organism evidence="1 2">
    <name type="scientific">Smittium culicis</name>
    <dbReference type="NCBI Taxonomy" id="133412"/>
    <lineage>
        <taxon>Eukaryota</taxon>
        <taxon>Fungi</taxon>
        <taxon>Fungi incertae sedis</taxon>
        <taxon>Zoopagomycota</taxon>
        <taxon>Kickxellomycotina</taxon>
        <taxon>Harpellomycetes</taxon>
        <taxon>Harpellales</taxon>
        <taxon>Legeriomycetaceae</taxon>
        <taxon>Smittium</taxon>
    </lineage>
</organism>
<dbReference type="Proteomes" id="UP000187283">
    <property type="component" value="Unassembled WGS sequence"/>
</dbReference>
<evidence type="ECO:0000313" key="1">
    <source>
        <dbReference type="EMBL" id="OMJ15148.1"/>
    </source>
</evidence>
<comment type="caution">
    <text evidence="1">The sequence shown here is derived from an EMBL/GenBank/DDBJ whole genome shotgun (WGS) entry which is preliminary data.</text>
</comment>
<sequence>MYTDYANFSSDFSGYSSDFPQATFSSDNDSDYVCQSDCSVNLTLHVSPPTLQKIKLHVNKRPSEAILSLMKLKFLKRNQKRMSVAHISAIYPVSLLDLDLVRNHFFINPVIYHDLMNYVIGIAKNDDGIKQIHCYLHYCPKKNLKAHNSFKIDGYCPEITTVHSMDSVIRKCFSLDKFHLNFDSLRLKKFRLSPAQRIFISASQSEAMDIVYTDKKLSNHLLNSPRKLINHQFKEIPEINQWDRNEHCLWLYRDTRNEKTAYALTLFEKPLVVSSYRMLLDLRDEHDGIVFDDMSFTNLSHEESIYITDLKLPRPIKIKELKTEVIIPAGMPRVFTSNKKIFNFHPAIQRRLVFINCNYDLRLYPDGVPPPPHPLMPKISDFN</sequence>
<gene>
    <name evidence="1" type="ORF">AYI70_g7458</name>
</gene>